<dbReference type="Pfam" id="PF20684">
    <property type="entry name" value="Fung_rhodopsin"/>
    <property type="match status" value="1"/>
</dbReference>
<feature type="transmembrane region" description="Helical" evidence="6">
    <location>
        <begin position="112"/>
        <end position="135"/>
    </location>
</feature>
<feature type="transmembrane region" description="Helical" evidence="6">
    <location>
        <begin position="26"/>
        <end position="47"/>
    </location>
</feature>
<organism evidence="8 9">
    <name type="scientific">Seiridium unicorne</name>
    <dbReference type="NCBI Taxonomy" id="138068"/>
    <lineage>
        <taxon>Eukaryota</taxon>
        <taxon>Fungi</taxon>
        <taxon>Dikarya</taxon>
        <taxon>Ascomycota</taxon>
        <taxon>Pezizomycotina</taxon>
        <taxon>Sordariomycetes</taxon>
        <taxon>Xylariomycetidae</taxon>
        <taxon>Amphisphaeriales</taxon>
        <taxon>Sporocadaceae</taxon>
        <taxon>Seiridium</taxon>
    </lineage>
</organism>
<keyword evidence="9" id="KW-1185">Reference proteome</keyword>
<comment type="similarity">
    <text evidence="5">Belongs to the SAT4 family.</text>
</comment>
<sequence>MSSNTLTGEEIAAISYTLPALNPTGLGAAIEVVSILLAIITTIIVGLRVWVRAGLARGKTESWGVDDYLLVVGFLPFWPSIIIGAYATRYGLGLRDSDIPTPIYVVRTNELFLYWELNYFVSANLVKCAIGLLCIRIDQRRAIRWSIAINISIIIITAILVLTFLCTWCRPLAATWNPALGKCTTYISWVTVGTITSAVQLITDVISAAIPWFVVARLQMPRRRKISVMIILGLGILASVATCFRMPFLKYFDTSKYPHNYLYHAGVVVLSSNIECSLAMIACSLPPLRALFKHYYGSTRSFSSTSSSGSCAVKLTSVTTHTNYESSTRIRASHGAWDRLEDEHCNRGGILKQMDVYITKE</sequence>
<protein>
    <recommendedName>
        <fullName evidence="7">Rhodopsin domain-containing protein</fullName>
    </recommendedName>
</protein>
<evidence type="ECO:0000256" key="4">
    <source>
        <dbReference type="ARBA" id="ARBA00023136"/>
    </source>
</evidence>
<keyword evidence="2 6" id="KW-0812">Transmembrane</keyword>
<dbReference type="EMBL" id="JARVKF010000411">
    <property type="protein sequence ID" value="KAK9415875.1"/>
    <property type="molecule type" value="Genomic_DNA"/>
</dbReference>
<feature type="transmembrane region" description="Helical" evidence="6">
    <location>
        <begin position="147"/>
        <end position="166"/>
    </location>
</feature>
<name>A0ABR2UN78_9PEZI</name>
<feature type="transmembrane region" description="Helical" evidence="6">
    <location>
        <begin position="226"/>
        <end position="249"/>
    </location>
</feature>
<evidence type="ECO:0000256" key="2">
    <source>
        <dbReference type="ARBA" id="ARBA00022692"/>
    </source>
</evidence>
<evidence type="ECO:0000256" key="6">
    <source>
        <dbReference type="SAM" id="Phobius"/>
    </source>
</evidence>
<accession>A0ABR2UN78</accession>
<dbReference type="PANTHER" id="PTHR33048:SF47">
    <property type="entry name" value="INTEGRAL MEMBRANE PROTEIN-RELATED"/>
    <property type="match status" value="1"/>
</dbReference>
<comment type="caution">
    <text evidence="8">The sequence shown here is derived from an EMBL/GenBank/DDBJ whole genome shotgun (WGS) entry which is preliminary data.</text>
</comment>
<evidence type="ECO:0000313" key="9">
    <source>
        <dbReference type="Proteomes" id="UP001408356"/>
    </source>
</evidence>
<reference evidence="8 9" key="1">
    <citation type="journal article" date="2024" name="J. Plant Pathol.">
        <title>Sequence and assembly of the genome of Seiridium unicorne, isolate CBS 538.82, causal agent of cypress canker disease.</title>
        <authorList>
            <person name="Scali E."/>
            <person name="Rocca G.D."/>
            <person name="Danti R."/>
            <person name="Garbelotto M."/>
            <person name="Barberini S."/>
            <person name="Baroncelli R."/>
            <person name="Emiliani G."/>
        </authorList>
    </citation>
    <scope>NUCLEOTIDE SEQUENCE [LARGE SCALE GENOMIC DNA]</scope>
    <source>
        <strain evidence="8 9">BM-138-508</strain>
    </source>
</reference>
<feature type="transmembrane region" description="Helical" evidence="6">
    <location>
        <begin position="68"/>
        <end position="92"/>
    </location>
</feature>
<dbReference type="Proteomes" id="UP001408356">
    <property type="component" value="Unassembled WGS sequence"/>
</dbReference>
<evidence type="ECO:0000256" key="3">
    <source>
        <dbReference type="ARBA" id="ARBA00022989"/>
    </source>
</evidence>
<keyword evidence="4 6" id="KW-0472">Membrane</keyword>
<feature type="transmembrane region" description="Helical" evidence="6">
    <location>
        <begin position="261"/>
        <end position="285"/>
    </location>
</feature>
<comment type="subcellular location">
    <subcellularLocation>
        <location evidence="1">Membrane</location>
        <topology evidence="1">Multi-pass membrane protein</topology>
    </subcellularLocation>
</comment>
<evidence type="ECO:0000256" key="1">
    <source>
        <dbReference type="ARBA" id="ARBA00004141"/>
    </source>
</evidence>
<dbReference type="InterPro" id="IPR049326">
    <property type="entry name" value="Rhodopsin_dom_fungi"/>
</dbReference>
<evidence type="ECO:0000313" key="8">
    <source>
        <dbReference type="EMBL" id="KAK9415875.1"/>
    </source>
</evidence>
<feature type="domain" description="Rhodopsin" evidence="7">
    <location>
        <begin position="48"/>
        <end position="293"/>
    </location>
</feature>
<keyword evidence="3 6" id="KW-1133">Transmembrane helix</keyword>
<dbReference type="InterPro" id="IPR052337">
    <property type="entry name" value="SAT4-like"/>
</dbReference>
<evidence type="ECO:0000259" key="7">
    <source>
        <dbReference type="Pfam" id="PF20684"/>
    </source>
</evidence>
<feature type="transmembrane region" description="Helical" evidence="6">
    <location>
        <begin position="186"/>
        <end position="214"/>
    </location>
</feature>
<gene>
    <name evidence="8" type="ORF">SUNI508_10004</name>
</gene>
<proteinExistence type="inferred from homology"/>
<dbReference type="PANTHER" id="PTHR33048">
    <property type="entry name" value="PTH11-LIKE INTEGRAL MEMBRANE PROTEIN (AFU_ORTHOLOGUE AFUA_5G11245)"/>
    <property type="match status" value="1"/>
</dbReference>
<evidence type="ECO:0000256" key="5">
    <source>
        <dbReference type="ARBA" id="ARBA00038359"/>
    </source>
</evidence>